<sequence length="346" mass="38127">MQGENLRENLLLGMGNPLLDISANVDKQFLQKYNMKENNAILADESHKNLTGDLIDQYKAEFIAGGSVQNTLRVAQWLLEKPRVTTFFGCVGTDKYSQILKEGAQSEGVNVIYQLNDTVPTGTCAVLITGPNRSLCADLGAANCFTIDHIKNPANRKLIEGAQYFYISGFFLTVSPPTILETAKHALANDRPFIMNLSAPFVSQLYKEPLMQVMPYIDLLFGNETEAETFATEQNFGTKDLKEIALKICKLPKQNEARSRVCVITNGHNPVILARDGKITEYPVDVLTREQLVDTNGAGDAFAGGFLAQYIQEQPLDVCVRCGVWAATQIVQRSGCTFSGKATFQP</sequence>
<dbReference type="CDD" id="cd01168">
    <property type="entry name" value="adenosine_kinase"/>
    <property type="match status" value="1"/>
</dbReference>
<comment type="catalytic activity">
    <reaction evidence="10">
        <text>adenosine + ATP = AMP + ADP + H(+)</text>
        <dbReference type="Rhea" id="RHEA:20824"/>
        <dbReference type="ChEBI" id="CHEBI:15378"/>
        <dbReference type="ChEBI" id="CHEBI:16335"/>
        <dbReference type="ChEBI" id="CHEBI:30616"/>
        <dbReference type="ChEBI" id="CHEBI:456215"/>
        <dbReference type="ChEBI" id="CHEBI:456216"/>
        <dbReference type="EC" id="2.7.1.20"/>
    </reaction>
</comment>
<keyword evidence="7 10" id="KW-0418">Kinase</keyword>
<organism evidence="12 13">
    <name type="scientific">Zophobas morio</name>
    <dbReference type="NCBI Taxonomy" id="2755281"/>
    <lineage>
        <taxon>Eukaryota</taxon>
        <taxon>Metazoa</taxon>
        <taxon>Ecdysozoa</taxon>
        <taxon>Arthropoda</taxon>
        <taxon>Hexapoda</taxon>
        <taxon>Insecta</taxon>
        <taxon>Pterygota</taxon>
        <taxon>Neoptera</taxon>
        <taxon>Endopterygota</taxon>
        <taxon>Coleoptera</taxon>
        <taxon>Polyphaga</taxon>
        <taxon>Cucujiformia</taxon>
        <taxon>Tenebrionidae</taxon>
        <taxon>Zophobas</taxon>
    </lineage>
</organism>
<evidence type="ECO:0000256" key="9">
    <source>
        <dbReference type="PIRSR" id="PIRSR601805-1"/>
    </source>
</evidence>
<dbReference type="EC" id="2.7.1.20" evidence="3 10"/>
<dbReference type="InterPro" id="IPR011611">
    <property type="entry name" value="PfkB_dom"/>
</dbReference>
<protein>
    <recommendedName>
        <fullName evidence="3 10">Adenosine kinase</fullName>
        <shortName evidence="10">AK</shortName>
        <ecNumber evidence="3 10">2.7.1.20</ecNumber>
    </recommendedName>
    <alternativeName>
        <fullName evidence="10">Adenosine 5'-phosphotransferase</fullName>
    </alternativeName>
</protein>
<evidence type="ECO:0000256" key="10">
    <source>
        <dbReference type="RuleBase" id="RU368116"/>
    </source>
</evidence>
<dbReference type="EMBL" id="JALNTZ010000007">
    <property type="protein sequence ID" value="KAJ3647051.1"/>
    <property type="molecule type" value="Genomic_DNA"/>
</dbReference>
<evidence type="ECO:0000313" key="13">
    <source>
        <dbReference type="Proteomes" id="UP001168821"/>
    </source>
</evidence>
<comment type="similarity">
    <text evidence="2 10">Belongs to the carbohydrate kinase PfkB family.</text>
</comment>
<dbReference type="Pfam" id="PF00294">
    <property type="entry name" value="PfkB"/>
    <property type="match status" value="1"/>
</dbReference>
<dbReference type="GO" id="GO:0006166">
    <property type="term" value="P:purine ribonucleoside salvage"/>
    <property type="evidence" value="ECO:0007669"/>
    <property type="project" value="UniProtKB-KW"/>
</dbReference>
<dbReference type="PANTHER" id="PTHR45769">
    <property type="entry name" value="ADENOSINE KINASE"/>
    <property type="match status" value="1"/>
</dbReference>
<dbReference type="SUPFAM" id="SSF53613">
    <property type="entry name" value="Ribokinase-like"/>
    <property type="match status" value="1"/>
</dbReference>
<dbReference type="GO" id="GO:0005634">
    <property type="term" value="C:nucleus"/>
    <property type="evidence" value="ECO:0007669"/>
    <property type="project" value="UniProtKB-SubCell"/>
</dbReference>
<keyword evidence="13" id="KW-1185">Reference proteome</keyword>
<evidence type="ECO:0000256" key="7">
    <source>
        <dbReference type="ARBA" id="ARBA00022777"/>
    </source>
</evidence>
<dbReference type="Gene3D" id="3.30.1110.10">
    <property type="match status" value="1"/>
</dbReference>
<dbReference type="Gene3D" id="3.40.1190.20">
    <property type="match status" value="1"/>
</dbReference>
<evidence type="ECO:0000256" key="6">
    <source>
        <dbReference type="ARBA" id="ARBA00022741"/>
    </source>
</evidence>
<keyword evidence="10" id="KW-0460">Magnesium</keyword>
<dbReference type="InterPro" id="IPR002173">
    <property type="entry name" value="Carboh/pur_kinase_PfkB_CS"/>
</dbReference>
<keyword evidence="4 10" id="KW-0808">Transferase</keyword>
<evidence type="ECO:0000313" key="12">
    <source>
        <dbReference type="EMBL" id="KAJ3647051.1"/>
    </source>
</evidence>
<dbReference type="PANTHER" id="PTHR45769:SF3">
    <property type="entry name" value="ADENOSINE KINASE"/>
    <property type="match status" value="1"/>
</dbReference>
<accession>A0AA38I2T0</accession>
<comment type="cofactor">
    <cofactor evidence="10">
        <name>Mg(2+)</name>
        <dbReference type="ChEBI" id="CHEBI:18420"/>
    </cofactor>
    <text evidence="10">Binds 3 Mg(2+) ions per subunit.</text>
</comment>
<dbReference type="InterPro" id="IPR001805">
    <property type="entry name" value="Adenokinase"/>
</dbReference>
<evidence type="ECO:0000256" key="8">
    <source>
        <dbReference type="ARBA" id="ARBA00022840"/>
    </source>
</evidence>
<evidence type="ECO:0000256" key="3">
    <source>
        <dbReference type="ARBA" id="ARBA00012119"/>
    </source>
</evidence>
<evidence type="ECO:0000256" key="4">
    <source>
        <dbReference type="ARBA" id="ARBA00022679"/>
    </source>
</evidence>
<comment type="subcellular location">
    <subcellularLocation>
        <location evidence="10">Nucleus</location>
    </subcellularLocation>
</comment>
<dbReference type="AlphaFoldDB" id="A0AA38I2T0"/>
<keyword evidence="10" id="KW-0539">Nucleus</keyword>
<evidence type="ECO:0000259" key="11">
    <source>
        <dbReference type="Pfam" id="PF00294"/>
    </source>
</evidence>
<dbReference type="GO" id="GO:0005829">
    <property type="term" value="C:cytosol"/>
    <property type="evidence" value="ECO:0007669"/>
    <property type="project" value="TreeGrafter"/>
</dbReference>
<comment type="function">
    <text evidence="10">ATP dependent phosphorylation of adenosine and other related nucleoside analogs to monophosphate derivatives.</text>
</comment>
<dbReference type="PRINTS" id="PR00989">
    <property type="entry name" value="ADENOKINASE"/>
</dbReference>
<dbReference type="GO" id="GO:0006144">
    <property type="term" value="P:purine nucleobase metabolic process"/>
    <property type="evidence" value="ECO:0007669"/>
    <property type="project" value="TreeGrafter"/>
</dbReference>
<comment type="caution">
    <text evidence="12">The sequence shown here is derived from an EMBL/GenBank/DDBJ whole genome shotgun (WGS) entry which is preliminary data.</text>
</comment>
<dbReference type="FunFam" id="3.40.1190.20:FF:000006">
    <property type="entry name" value="Adenosine kinase 2"/>
    <property type="match status" value="1"/>
</dbReference>
<dbReference type="PROSITE" id="PS00584">
    <property type="entry name" value="PFKB_KINASES_2"/>
    <property type="match status" value="1"/>
</dbReference>
<dbReference type="Proteomes" id="UP001168821">
    <property type="component" value="Unassembled WGS sequence"/>
</dbReference>
<name>A0AA38I2T0_9CUCU</name>
<comment type="subunit">
    <text evidence="10">Monomer.</text>
</comment>
<keyword evidence="6 10" id="KW-0547">Nucleotide-binding</keyword>
<feature type="active site" description="Proton acceptor" evidence="9">
    <location>
        <position position="300"/>
    </location>
</feature>
<feature type="domain" description="Carbohydrate kinase PfkB" evidence="11">
    <location>
        <begin position="37"/>
        <end position="339"/>
    </location>
</feature>
<reference evidence="12" key="1">
    <citation type="journal article" date="2023" name="G3 (Bethesda)">
        <title>Whole genome assemblies of Zophobas morio and Tenebrio molitor.</title>
        <authorList>
            <person name="Kaur S."/>
            <person name="Stinson S.A."/>
            <person name="diCenzo G.C."/>
        </authorList>
    </citation>
    <scope>NUCLEOTIDE SEQUENCE</scope>
    <source>
        <strain evidence="12">QUZm001</strain>
    </source>
</reference>
<proteinExistence type="inferred from homology"/>
<dbReference type="InterPro" id="IPR029056">
    <property type="entry name" value="Ribokinase-like"/>
</dbReference>
<comment type="pathway">
    <text evidence="1 10">Purine metabolism; AMP biosynthesis via salvage pathway; AMP from adenosine: step 1/1.</text>
</comment>
<evidence type="ECO:0000256" key="1">
    <source>
        <dbReference type="ARBA" id="ARBA00004801"/>
    </source>
</evidence>
<evidence type="ECO:0000256" key="2">
    <source>
        <dbReference type="ARBA" id="ARBA00010688"/>
    </source>
</evidence>
<dbReference type="GO" id="GO:0044209">
    <property type="term" value="P:AMP salvage"/>
    <property type="evidence" value="ECO:0007669"/>
    <property type="project" value="UniProtKB-UniRule"/>
</dbReference>
<gene>
    <name evidence="12" type="ORF">Zmor_024599</name>
</gene>
<dbReference type="GO" id="GO:0004001">
    <property type="term" value="F:adenosine kinase activity"/>
    <property type="evidence" value="ECO:0007669"/>
    <property type="project" value="UniProtKB-UniRule"/>
</dbReference>
<evidence type="ECO:0000256" key="5">
    <source>
        <dbReference type="ARBA" id="ARBA00022726"/>
    </source>
</evidence>
<keyword evidence="8 10" id="KW-0067">ATP-binding</keyword>
<dbReference type="GO" id="GO:0005524">
    <property type="term" value="F:ATP binding"/>
    <property type="evidence" value="ECO:0007669"/>
    <property type="project" value="UniProtKB-UniRule"/>
</dbReference>
<keyword evidence="5 10" id="KW-0660">Purine salvage</keyword>